<accession>A0ABT2JDH5</accession>
<feature type="domain" description="Erythromycin biosynthesis protein CIII-like N-terminal" evidence="5">
    <location>
        <begin position="23"/>
        <end position="233"/>
    </location>
</feature>
<dbReference type="InterPro" id="IPR050426">
    <property type="entry name" value="Glycosyltransferase_28"/>
</dbReference>
<keyword evidence="3" id="KW-0808">Transferase</keyword>
<protein>
    <submittedName>
        <fullName evidence="6">Glycosyltransferase family 1 protein</fullName>
    </submittedName>
</protein>
<keyword evidence="2" id="KW-0328">Glycosyltransferase</keyword>
<dbReference type="Gene3D" id="3.40.50.2000">
    <property type="entry name" value="Glycogen Phosphorylase B"/>
    <property type="match status" value="2"/>
</dbReference>
<dbReference type="PANTHER" id="PTHR48050">
    <property type="entry name" value="STEROL 3-BETA-GLUCOSYLTRANSFERASE"/>
    <property type="match status" value="1"/>
</dbReference>
<dbReference type="Pfam" id="PF21036">
    <property type="entry name" value="EryCIII-like_N"/>
    <property type="match status" value="1"/>
</dbReference>
<dbReference type="EMBL" id="JAFFZE010000016">
    <property type="protein sequence ID" value="MCT2585826.1"/>
    <property type="molecule type" value="Genomic_DNA"/>
</dbReference>
<dbReference type="SUPFAM" id="SSF53756">
    <property type="entry name" value="UDP-Glycosyltransferase/glycogen phosphorylase"/>
    <property type="match status" value="1"/>
</dbReference>
<dbReference type="InterPro" id="IPR002213">
    <property type="entry name" value="UDP_glucos_trans"/>
</dbReference>
<gene>
    <name evidence="6" type="ORF">JT362_22160</name>
</gene>
<evidence type="ECO:0000313" key="6">
    <source>
        <dbReference type="EMBL" id="MCT2585826.1"/>
    </source>
</evidence>
<keyword evidence="7" id="KW-1185">Reference proteome</keyword>
<dbReference type="InterPro" id="IPR048284">
    <property type="entry name" value="EryCIII-like_N"/>
</dbReference>
<comment type="similarity">
    <text evidence="1">Belongs to the glycosyltransferase 28 family.</text>
</comment>
<evidence type="ECO:0000256" key="2">
    <source>
        <dbReference type="ARBA" id="ARBA00022676"/>
    </source>
</evidence>
<name>A0ABT2JDH5_9PSEU</name>
<dbReference type="RefSeq" id="WP_260193547.1">
    <property type="nucleotide sequence ID" value="NZ_JAFFZE010000016.1"/>
</dbReference>
<sequence>MRVLFSSLSAYGHFFQLLPLAVAARERGDEVLFATGEVRHQLLSGLGLTPVLAGRSTDEVVGDAVGAVRAEHPDFDQLAQERQLELISTRFSRLMPQAFVDALRPVFAENRPDLVVHGGYCPGPGLAAAVDGIPALCHGTGRARADDDQRMASTAVVLREYAAELGVSLPDEYAVHLGNTFLDICPPSMQNPHFLATADRVELRPVPFNPPAELPGWVRTRDRGRPLVYLTMGTESDSVEMLRHAIDGLSTLDVDVLVATGKLPVEALGEVPANVVVEAWVPQADLLPYTDLVVHHGGNGTTFSAMSAGRPQLFLQNKPGPDQLLNADMVVEAGAAQRLLLEEVDAEAVADRARALLGDGARRDAATAIADEIAGMPAPEAIAARLKSYT</sequence>
<dbReference type="CDD" id="cd03784">
    <property type="entry name" value="GT1_Gtf-like"/>
    <property type="match status" value="1"/>
</dbReference>
<dbReference type="Proteomes" id="UP001156441">
    <property type="component" value="Unassembled WGS sequence"/>
</dbReference>
<feature type="domain" description="Erythromycin biosynthesis protein CIII-like C-terminal" evidence="4">
    <location>
        <begin position="245"/>
        <end position="387"/>
    </location>
</feature>
<proteinExistence type="inferred from homology"/>
<reference evidence="6 7" key="1">
    <citation type="submission" date="2021-02" db="EMBL/GenBank/DDBJ databases">
        <title>Actinophytocola xerophila sp. nov., isolated from soil of cotton cropping field.</title>
        <authorList>
            <person name="Huang R."/>
            <person name="Chen X."/>
            <person name="Ge X."/>
            <person name="Liu W."/>
        </authorList>
    </citation>
    <scope>NUCLEOTIDE SEQUENCE [LARGE SCALE GENOMIC DNA]</scope>
    <source>
        <strain evidence="6 7">S1-96</strain>
    </source>
</reference>
<dbReference type="PANTHER" id="PTHR48050:SF13">
    <property type="entry name" value="STEROL 3-BETA-GLUCOSYLTRANSFERASE UGT80A2"/>
    <property type="match status" value="1"/>
</dbReference>
<evidence type="ECO:0000313" key="7">
    <source>
        <dbReference type="Proteomes" id="UP001156441"/>
    </source>
</evidence>
<dbReference type="Pfam" id="PF06722">
    <property type="entry name" value="EryCIII-like_C"/>
    <property type="match status" value="1"/>
</dbReference>
<evidence type="ECO:0000256" key="1">
    <source>
        <dbReference type="ARBA" id="ARBA00006962"/>
    </source>
</evidence>
<evidence type="ECO:0000256" key="3">
    <source>
        <dbReference type="ARBA" id="ARBA00022679"/>
    </source>
</evidence>
<comment type="caution">
    <text evidence="6">The sequence shown here is derived from an EMBL/GenBank/DDBJ whole genome shotgun (WGS) entry which is preliminary data.</text>
</comment>
<evidence type="ECO:0000259" key="4">
    <source>
        <dbReference type="Pfam" id="PF06722"/>
    </source>
</evidence>
<evidence type="ECO:0000259" key="5">
    <source>
        <dbReference type="Pfam" id="PF21036"/>
    </source>
</evidence>
<organism evidence="6 7">
    <name type="scientific">Actinophytocola gossypii</name>
    <dbReference type="NCBI Taxonomy" id="2812003"/>
    <lineage>
        <taxon>Bacteria</taxon>
        <taxon>Bacillati</taxon>
        <taxon>Actinomycetota</taxon>
        <taxon>Actinomycetes</taxon>
        <taxon>Pseudonocardiales</taxon>
        <taxon>Pseudonocardiaceae</taxon>
    </lineage>
</organism>
<dbReference type="InterPro" id="IPR010610">
    <property type="entry name" value="EryCIII-like_C"/>
</dbReference>